<evidence type="ECO:0000256" key="8">
    <source>
        <dbReference type="ARBA" id="ARBA00023157"/>
    </source>
</evidence>
<dbReference type="Proteomes" id="UP000222542">
    <property type="component" value="Unassembled WGS sequence"/>
</dbReference>
<dbReference type="GO" id="GO:0005576">
    <property type="term" value="C:extracellular region"/>
    <property type="evidence" value="ECO:0007669"/>
    <property type="project" value="UniProtKB-SubCell"/>
</dbReference>
<dbReference type="InterPro" id="IPR018202">
    <property type="entry name" value="Ser_caboxypep_ser_AS"/>
</dbReference>
<evidence type="ECO:0000256" key="10">
    <source>
        <dbReference type="RuleBase" id="RU361156"/>
    </source>
</evidence>
<evidence type="ECO:0000256" key="2">
    <source>
        <dbReference type="ARBA" id="ARBA00009431"/>
    </source>
</evidence>
<dbReference type="PRINTS" id="PR00724">
    <property type="entry name" value="CRBOXYPTASEC"/>
</dbReference>
<evidence type="ECO:0000256" key="3">
    <source>
        <dbReference type="ARBA" id="ARBA00022525"/>
    </source>
</evidence>
<comment type="similarity">
    <text evidence="2 10">Belongs to the peptidase S10 family.</text>
</comment>
<dbReference type="PROSITE" id="PS00560">
    <property type="entry name" value="CARBOXYPEPT_SER_HIS"/>
    <property type="match status" value="1"/>
</dbReference>
<dbReference type="InterPro" id="IPR029058">
    <property type="entry name" value="AB_hydrolase_fold"/>
</dbReference>
<dbReference type="EMBL" id="AYRZ02000004">
    <property type="protein sequence ID" value="PHT84661.1"/>
    <property type="molecule type" value="Genomic_DNA"/>
</dbReference>
<accession>A0A2G2ZRU1</accession>
<evidence type="ECO:0000256" key="6">
    <source>
        <dbReference type="ARBA" id="ARBA00022729"/>
    </source>
</evidence>
<dbReference type="Pfam" id="PF00450">
    <property type="entry name" value="Peptidase_S10"/>
    <property type="match status" value="1"/>
</dbReference>
<dbReference type="FunFam" id="3.40.50.1820:FF:000573">
    <property type="entry name" value="Carboxypeptidase"/>
    <property type="match status" value="1"/>
</dbReference>
<sequence length="503" mass="56020">MEYSTKETSEKYSNITSLWRANSSSSSVIDAEFLHCSNPRSELDTLVPVNTSQVSCFIGGCVGPQNSLKENDKIEKLSGQPEGVDFKQYSGYVTVDPIAGRALFYYFVESPQGSASKPLVLWLNGGPGCSSLGGGAFGELGPFRVNKDGTLHSNQFSWISEANIIFLESPAGVGFSYTNTSSDYNFSGDSTTARDSYTFLVNWLERFPEYKASDFYLTGESYAGHYVPQLAQLILMHNNHPKKTIISTINLKGLAIGNAYVDFESNMKGTTEYYWSHALISDELYNKIISTCNFSTPSSASKKCNAYLDQIDEEIGNIFLYNIYAPLCNNRSLSSTSISEVDPCLPSYIQSYLNVPEVQKAMHANVTNLPYPWESCNSTLNLSWKDRPLTVLPLLHQLMKSGLRIWLYSGDMDAVVPVTDTRYAIKKLKLPVKTAWYPWYLQGEVLTKNSAYASVQVGGYVEEYENLTLLTIRGAGHFVPTYQPNRALAFFSHFLSGKLLPKE</sequence>
<keyword evidence="3" id="KW-0964">Secreted</keyword>
<comment type="subcellular location">
    <subcellularLocation>
        <location evidence="1">Secreted</location>
    </subcellularLocation>
</comment>
<dbReference type="InterPro" id="IPR001563">
    <property type="entry name" value="Peptidase_S10"/>
</dbReference>
<dbReference type="GO" id="GO:0006508">
    <property type="term" value="P:proteolysis"/>
    <property type="evidence" value="ECO:0007669"/>
    <property type="project" value="UniProtKB-KW"/>
</dbReference>
<keyword evidence="6" id="KW-0732">Signal</keyword>
<dbReference type="Gene3D" id="3.40.50.1820">
    <property type="entry name" value="alpha/beta hydrolase"/>
    <property type="match status" value="1"/>
</dbReference>
<evidence type="ECO:0000256" key="4">
    <source>
        <dbReference type="ARBA" id="ARBA00022645"/>
    </source>
</evidence>
<dbReference type="FunFam" id="3.40.50.12670:FF:000002">
    <property type="entry name" value="Carboxypeptidase"/>
    <property type="match status" value="1"/>
</dbReference>
<dbReference type="PROSITE" id="PS00131">
    <property type="entry name" value="CARBOXYPEPT_SER_SER"/>
    <property type="match status" value="1"/>
</dbReference>
<dbReference type="OMA" id="MEYSTKE"/>
<dbReference type="InterPro" id="IPR033124">
    <property type="entry name" value="Ser_caboxypep_his_AS"/>
</dbReference>
<dbReference type="Gene3D" id="3.40.50.11320">
    <property type="match status" value="1"/>
</dbReference>
<keyword evidence="12" id="KW-1185">Reference proteome</keyword>
<dbReference type="PANTHER" id="PTHR11802:SF408">
    <property type="entry name" value="CARBOXYPEPTIDASE"/>
    <property type="match status" value="1"/>
</dbReference>
<evidence type="ECO:0000256" key="9">
    <source>
        <dbReference type="ARBA" id="ARBA00023180"/>
    </source>
</evidence>
<name>A0A2G2ZRU1_CAPAN</name>
<keyword evidence="7 10" id="KW-0378">Hydrolase</keyword>
<dbReference type="Gramene" id="PHT84661">
    <property type="protein sequence ID" value="PHT84661"/>
    <property type="gene ID" value="T459_13104"/>
</dbReference>
<evidence type="ECO:0000256" key="7">
    <source>
        <dbReference type="ARBA" id="ARBA00022801"/>
    </source>
</evidence>
<reference evidence="11 12" key="1">
    <citation type="journal article" date="2014" name="Nat. Genet.">
        <title>Genome sequence of the hot pepper provides insights into the evolution of pungency in Capsicum species.</title>
        <authorList>
            <person name="Kim S."/>
            <person name="Park M."/>
            <person name="Yeom S.I."/>
            <person name="Kim Y.M."/>
            <person name="Lee J.M."/>
            <person name="Lee H.A."/>
            <person name="Seo E."/>
            <person name="Choi J."/>
            <person name="Cheong K."/>
            <person name="Kim K.T."/>
            <person name="Jung K."/>
            <person name="Lee G.W."/>
            <person name="Oh S.K."/>
            <person name="Bae C."/>
            <person name="Kim S.B."/>
            <person name="Lee H.Y."/>
            <person name="Kim S.Y."/>
            <person name="Kim M.S."/>
            <person name="Kang B.C."/>
            <person name="Jo Y.D."/>
            <person name="Yang H.B."/>
            <person name="Jeong H.J."/>
            <person name="Kang W.H."/>
            <person name="Kwon J.K."/>
            <person name="Shin C."/>
            <person name="Lim J.Y."/>
            <person name="Park J.H."/>
            <person name="Huh J.H."/>
            <person name="Kim J.S."/>
            <person name="Kim B.D."/>
            <person name="Cohen O."/>
            <person name="Paran I."/>
            <person name="Suh M.C."/>
            <person name="Lee S.B."/>
            <person name="Kim Y.K."/>
            <person name="Shin Y."/>
            <person name="Noh S.J."/>
            <person name="Park J."/>
            <person name="Seo Y.S."/>
            <person name="Kwon S.Y."/>
            <person name="Kim H.A."/>
            <person name="Park J.M."/>
            <person name="Kim H.J."/>
            <person name="Choi S.B."/>
            <person name="Bosland P.W."/>
            <person name="Reeves G."/>
            <person name="Jo S.H."/>
            <person name="Lee B.W."/>
            <person name="Cho H.T."/>
            <person name="Choi H.S."/>
            <person name="Lee M.S."/>
            <person name="Yu Y."/>
            <person name="Do Choi Y."/>
            <person name="Park B.S."/>
            <person name="van Deynze A."/>
            <person name="Ashrafi H."/>
            <person name="Hill T."/>
            <person name="Kim W.T."/>
            <person name="Pai H.S."/>
            <person name="Ahn H.K."/>
            <person name="Yeam I."/>
            <person name="Giovannoni J.J."/>
            <person name="Rose J.K."/>
            <person name="Sorensen I."/>
            <person name="Lee S.J."/>
            <person name="Kim R.W."/>
            <person name="Choi I.Y."/>
            <person name="Choi B.S."/>
            <person name="Lim J.S."/>
            <person name="Lee Y.H."/>
            <person name="Choi D."/>
        </authorList>
    </citation>
    <scope>NUCLEOTIDE SEQUENCE [LARGE SCALE GENOMIC DNA]</scope>
    <source>
        <strain evidence="12">cv. CM334</strain>
    </source>
</reference>
<evidence type="ECO:0000256" key="5">
    <source>
        <dbReference type="ARBA" id="ARBA00022670"/>
    </source>
</evidence>
<keyword evidence="5 10" id="KW-0645">Protease</keyword>
<dbReference type="AlphaFoldDB" id="A0A2G2ZRU1"/>
<evidence type="ECO:0000313" key="12">
    <source>
        <dbReference type="Proteomes" id="UP000222542"/>
    </source>
</evidence>
<dbReference type="Gene3D" id="6.10.250.940">
    <property type="match status" value="1"/>
</dbReference>
<keyword evidence="9" id="KW-0325">Glycoprotein</keyword>
<dbReference type="PANTHER" id="PTHR11802">
    <property type="entry name" value="SERINE PROTEASE FAMILY S10 SERINE CARBOXYPEPTIDASE"/>
    <property type="match status" value="1"/>
</dbReference>
<keyword evidence="4 10" id="KW-0121">Carboxypeptidase</keyword>
<reference evidence="11 12" key="2">
    <citation type="journal article" date="2017" name="Genome Biol.">
        <title>New reference genome sequences of hot pepper reveal the massive evolution of plant disease-resistance genes by retroduplication.</title>
        <authorList>
            <person name="Kim S."/>
            <person name="Park J."/>
            <person name="Yeom S.I."/>
            <person name="Kim Y.M."/>
            <person name="Seo E."/>
            <person name="Kim K.T."/>
            <person name="Kim M.S."/>
            <person name="Lee J.M."/>
            <person name="Cheong K."/>
            <person name="Shin H.S."/>
            <person name="Kim S.B."/>
            <person name="Han K."/>
            <person name="Lee J."/>
            <person name="Park M."/>
            <person name="Lee H.A."/>
            <person name="Lee H.Y."/>
            <person name="Lee Y."/>
            <person name="Oh S."/>
            <person name="Lee J.H."/>
            <person name="Choi E."/>
            <person name="Choi E."/>
            <person name="Lee S.E."/>
            <person name="Jeon J."/>
            <person name="Kim H."/>
            <person name="Choi G."/>
            <person name="Song H."/>
            <person name="Lee J."/>
            <person name="Lee S.C."/>
            <person name="Kwon J.K."/>
            <person name="Lee H.Y."/>
            <person name="Koo N."/>
            <person name="Hong Y."/>
            <person name="Kim R.W."/>
            <person name="Kang W.H."/>
            <person name="Huh J.H."/>
            <person name="Kang B.C."/>
            <person name="Yang T.J."/>
            <person name="Lee Y.H."/>
            <person name="Bennetzen J.L."/>
            <person name="Choi D."/>
        </authorList>
    </citation>
    <scope>NUCLEOTIDE SEQUENCE [LARGE SCALE GENOMIC DNA]</scope>
    <source>
        <strain evidence="12">cv. CM334</strain>
    </source>
</reference>
<dbReference type="EC" id="3.4.16.-" evidence="10"/>
<gene>
    <name evidence="11" type="ORF">T459_13104</name>
</gene>
<comment type="caution">
    <text evidence="11">The sequence shown here is derived from an EMBL/GenBank/DDBJ whole genome shotgun (WGS) entry which is preliminary data.</text>
</comment>
<dbReference type="FunFam" id="3.40.50.11320:FF:000002">
    <property type="entry name" value="Carboxypeptidase"/>
    <property type="match status" value="1"/>
</dbReference>
<proteinExistence type="inferred from homology"/>
<dbReference type="SUPFAM" id="SSF53474">
    <property type="entry name" value="alpha/beta-Hydrolases"/>
    <property type="match status" value="1"/>
</dbReference>
<evidence type="ECO:0000256" key="1">
    <source>
        <dbReference type="ARBA" id="ARBA00004613"/>
    </source>
</evidence>
<protein>
    <recommendedName>
        <fullName evidence="10">Carboxypeptidase</fullName>
        <ecNumber evidence="10">3.4.16.-</ecNumber>
    </recommendedName>
</protein>
<keyword evidence="8" id="KW-1015">Disulfide bond</keyword>
<dbReference type="GO" id="GO:0004185">
    <property type="term" value="F:serine-type carboxypeptidase activity"/>
    <property type="evidence" value="ECO:0000318"/>
    <property type="project" value="GO_Central"/>
</dbReference>
<organism evidence="11 12">
    <name type="scientific">Capsicum annuum</name>
    <name type="common">Capsicum pepper</name>
    <dbReference type="NCBI Taxonomy" id="4072"/>
    <lineage>
        <taxon>Eukaryota</taxon>
        <taxon>Viridiplantae</taxon>
        <taxon>Streptophyta</taxon>
        <taxon>Embryophyta</taxon>
        <taxon>Tracheophyta</taxon>
        <taxon>Spermatophyta</taxon>
        <taxon>Magnoliopsida</taxon>
        <taxon>eudicotyledons</taxon>
        <taxon>Gunneridae</taxon>
        <taxon>Pentapetalae</taxon>
        <taxon>asterids</taxon>
        <taxon>lamiids</taxon>
        <taxon>Solanales</taxon>
        <taxon>Solanaceae</taxon>
        <taxon>Solanoideae</taxon>
        <taxon>Capsiceae</taxon>
        <taxon>Capsicum</taxon>
    </lineage>
</organism>
<evidence type="ECO:0000313" key="11">
    <source>
        <dbReference type="EMBL" id="PHT84661.1"/>
    </source>
</evidence>